<protein>
    <submittedName>
        <fullName evidence="2">Uncharacterized protein</fullName>
    </submittedName>
</protein>
<organism evidence="2 3">
    <name type="scientific">Blyttiomyces helicus</name>
    <dbReference type="NCBI Taxonomy" id="388810"/>
    <lineage>
        <taxon>Eukaryota</taxon>
        <taxon>Fungi</taxon>
        <taxon>Fungi incertae sedis</taxon>
        <taxon>Chytridiomycota</taxon>
        <taxon>Chytridiomycota incertae sedis</taxon>
        <taxon>Chytridiomycetes</taxon>
        <taxon>Chytridiomycetes incertae sedis</taxon>
        <taxon>Blyttiomyces</taxon>
    </lineage>
</organism>
<proteinExistence type="predicted"/>
<name>A0A4V1IQ29_9FUNG</name>
<evidence type="ECO:0000256" key="1">
    <source>
        <dbReference type="SAM" id="MobiDB-lite"/>
    </source>
</evidence>
<dbReference type="Proteomes" id="UP000269721">
    <property type="component" value="Unassembled WGS sequence"/>
</dbReference>
<evidence type="ECO:0000313" key="3">
    <source>
        <dbReference type="Proteomes" id="UP000269721"/>
    </source>
</evidence>
<gene>
    <name evidence="2" type="ORF">BDK51DRAFT_40163</name>
</gene>
<evidence type="ECO:0000313" key="2">
    <source>
        <dbReference type="EMBL" id="RKO85117.1"/>
    </source>
</evidence>
<dbReference type="EMBL" id="KZ999398">
    <property type="protein sequence ID" value="RKO85117.1"/>
    <property type="molecule type" value="Genomic_DNA"/>
</dbReference>
<sequence length="220" mass="23845">MPVIFRLTLLPLLRWAPPSSRHAPARRESRRLPKGSPVEAQDGAEGLTSSFCDRQGEGESGAECLRVLLTSQSPSTSTIQNPSPNGHPRTSEPVGLIIYTPRSTDDGRRDVGSGAAIFSKIKSGPAVQKSVAAFLPIPRMAIHHNFGNNAKKGRARDSVISSERLTSRQAAIWSAGSIVPHFRGHFLGAKRPMEWCPSAAKSFEAISTDQRIPNFEDKLA</sequence>
<dbReference type="AlphaFoldDB" id="A0A4V1IQ29"/>
<feature type="region of interest" description="Disordered" evidence="1">
    <location>
        <begin position="17"/>
        <end position="55"/>
    </location>
</feature>
<feature type="compositionally biased region" description="Polar residues" evidence="1">
    <location>
        <begin position="73"/>
        <end position="84"/>
    </location>
</feature>
<accession>A0A4V1IQ29</accession>
<reference evidence="3" key="1">
    <citation type="journal article" date="2018" name="Nat. Microbiol.">
        <title>Leveraging single-cell genomics to expand the fungal tree of life.</title>
        <authorList>
            <person name="Ahrendt S.R."/>
            <person name="Quandt C.A."/>
            <person name="Ciobanu D."/>
            <person name="Clum A."/>
            <person name="Salamov A."/>
            <person name="Andreopoulos B."/>
            <person name="Cheng J.F."/>
            <person name="Woyke T."/>
            <person name="Pelin A."/>
            <person name="Henrissat B."/>
            <person name="Reynolds N.K."/>
            <person name="Benny G.L."/>
            <person name="Smith M.E."/>
            <person name="James T.Y."/>
            <person name="Grigoriev I.V."/>
        </authorList>
    </citation>
    <scope>NUCLEOTIDE SEQUENCE [LARGE SCALE GENOMIC DNA]</scope>
</reference>
<feature type="region of interest" description="Disordered" evidence="1">
    <location>
        <begin position="73"/>
        <end position="93"/>
    </location>
</feature>
<keyword evidence="3" id="KW-1185">Reference proteome</keyword>